<dbReference type="EMBL" id="OUUY01000069">
    <property type="protein sequence ID" value="SPQ00444.1"/>
    <property type="molecule type" value="Genomic_DNA"/>
</dbReference>
<name>A0A2U3QG97_9BACT</name>
<dbReference type="PANTHER" id="PTHR18964:SF149">
    <property type="entry name" value="BIFUNCTIONAL UDP-N-ACETYLGLUCOSAMINE 2-EPIMERASE_N-ACETYLMANNOSAMINE KINASE"/>
    <property type="match status" value="1"/>
</dbReference>
<keyword evidence="3" id="KW-1185">Reference proteome</keyword>
<dbReference type="AlphaFoldDB" id="A0A2U3QG97"/>
<evidence type="ECO:0000313" key="3">
    <source>
        <dbReference type="Proteomes" id="UP000245125"/>
    </source>
</evidence>
<dbReference type="SUPFAM" id="SSF53067">
    <property type="entry name" value="Actin-like ATPase domain"/>
    <property type="match status" value="1"/>
</dbReference>
<dbReference type="Pfam" id="PF00480">
    <property type="entry name" value="ROK"/>
    <property type="match status" value="1"/>
</dbReference>
<accession>A0A2U3QG97</accession>
<dbReference type="Proteomes" id="UP000245125">
    <property type="component" value="Unassembled WGS sequence"/>
</dbReference>
<dbReference type="OrthoDB" id="9795247at2"/>
<evidence type="ECO:0000313" key="2">
    <source>
        <dbReference type="EMBL" id="SPQ00444.1"/>
    </source>
</evidence>
<evidence type="ECO:0000256" key="1">
    <source>
        <dbReference type="ARBA" id="ARBA00006479"/>
    </source>
</evidence>
<dbReference type="Gene3D" id="3.30.420.40">
    <property type="match status" value="2"/>
</dbReference>
<dbReference type="PANTHER" id="PTHR18964">
    <property type="entry name" value="ROK (REPRESSOR, ORF, KINASE) FAMILY"/>
    <property type="match status" value="1"/>
</dbReference>
<organism evidence="2 3">
    <name type="scientific">Candidatus Sulfobium mesophilum</name>
    <dbReference type="NCBI Taxonomy" id="2016548"/>
    <lineage>
        <taxon>Bacteria</taxon>
        <taxon>Pseudomonadati</taxon>
        <taxon>Nitrospirota</taxon>
        <taxon>Nitrospiria</taxon>
        <taxon>Nitrospirales</taxon>
        <taxon>Nitrospiraceae</taxon>
        <taxon>Candidatus Sulfobium</taxon>
    </lineage>
</organism>
<reference evidence="3" key="1">
    <citation type="submission" date="2018-03" db="EMBL/GenBank/DDBJ databases">
        <authorList>
            <person name="Zecchin S."/>
        </authorList>
    </citation>
    <scope>NUCLEOTIDE SEQUENCE [LARGE SCALE GENOMIC DNA]</scope>
</reference>
<gene>
    <name evidence="2" type="ORF">NBG4_240008</name>
</gene>
<comment type="similarity">
    <text evidence="1">Belongs to the ROK (NagC/XylR) family.</text>
</comment>
<protein>
    <submittedName>
        <fullName evidence="2">Transcriptional regulator</fullName>
    </submittedName>
</protein>
<proteinExistence type="inferred from homology"/>
<dbReference type="InterPro" id="IPR000600">
    <property type="entry name" value="ROK"/>
</dbReference>
<sequence>MNMSKKHAIGIDLGGTNLRVALVSEDGEIIRKIKRPSSERIVDSILESLSEIGHEGVRGIGLGIAGLIDRKNNRVFASPNLRAVEGLDIVGELRRRFDVPVFIENDANAAALGEKIGGAGRGFNNFVLLTLGTGIGGGMIYKGELVELSSEIGHMSINADAEKCPCGNIGCLENYASARAMVSKAVALLEKGSESLLSKCCKGSIYKITPEDIYRIALEGDTLSREILRDAGKYLGVGLANIINIMSPEAIILAGGLIGAWNIYIQEAIKEASRRAYKDLFDSVKIVSSSLGDNAGIIGAACIVFKELSRNSSLS</sequence>
<dbReference type="InterPro" id="IPR043129">
    <property type="entry name" value="ATPase_NBD"/>
</dbReference>